<evidence type="ECO:0000256" key="1">
    <source>
        <dbReference type="ARBA" id="ARBA00010746"/>
    </source>
</evidence>
<name>A0A9Q0J2J1_9ROSI</name>
<comment type="caution">
    <text evidence="5">The sequence shown here is derived from an EMBL/GenBank/DDBJ whole genome shotgun (WGS) entry which is preliminary data.</text>
</comment>
<dbReference type="AlphaFoldDB" id="A0A9Q0J2J1"/>
<dbReference type="OrthoDB" id="1864232at2759"/>
<dbReference type="Proteomes" id="UP001141552">
    <property type="component" value="Unassembled WGS sequence"/>
</dbReference>
<dbReference type="Pfam" id="PF03018">
    <property type="entry name" value="Dirigent"/>
    <property type="match status" value="1"/>
</dbReference>
<gene>
    <name evidence="5" type="ORF">Tsubulata_049859</name>
</gene>
<evidence type="ECO:0000256" key="4">
    <source>
        <dbReference type="RuleBase" id="RU363099"/>
    </source>
</evidence>
<dbReference type="GO" id="GO:0048046">
    <property type="term" value="C:apoplast"/>
    <property type="evidence" value="ECO:0007669"/>
    <property type="project" value="UniProtKB-SubCell"/>
</dbReference>
<comment type="similarity">
    <text evidence="1 4">Belongs to the plant dirigent protein family.</text>
</comment>
<evidence type="ECO:0000256" key="3">
    <source>
        <dbReference type="ARBA" id="ARBA00022525"/>
    </source>
</evidence>
<reference evidence="5" key="2">
    <citation type="journal article" date="2023" name="Plants (Basel)">
        <title>Annotation of the Turnera subulata (Passifloraceae) Draft Genome Reveals the S-Locus Evolved after the Divergence of Turneroideae from Passifloroideae in a Stepwise Manner.</title>
        <authorList>
            <person name="Henning P.M."/>
            <person name="Roalson E.H."/>
            <person name="Mir W."/>
            <person name="McCubbin A.G."/>
            <person name="Shore J.S."/>
        </authorList>
    </citation>
    <scope>NUCLEOTIDE SEQUENCE</scope>
    <source>
        <strain evidence="5">F60SS</strain>
    </source>
</reference>
<accession>A0A9Q0J2J1</accession>
<dbReference type="InterPro" id="IPR004265">
    <property type="entry name" value="Dirigent"/>
</dbReference>
<dbReference type="GO" id="GO:0009699">
    <property type="term" value="P:phenylpropanoid biosynthetic process"/>
    <property type="evidence" value="ECO:0007669"/>
    <property type="project" value="UniProtKB-ARBA"/>
</dbReference>
<comment type="subunit">
    <text evidence="2 4">Homodimer.</text>
</comment>
<reference evidence="5" key="1">
    <citation type="submission" date="2022-02" db="EMBL/GenBank/DDBJ databases">
        <authorList>
            <person name="Henning P.M."/>
            <person name="McCubbin A.G."/>
            <person name="Shore J.S."/>
        </authorList>
    </citation>
    <scope>NUCLEOTIDE SEQUENCE</scope>
    <source>
        <strain evidence="5">F60SS</strain>
        <tissue evidence="5">Leaves</tissue>
    </source>
</reference>
<sequence>MVASQILNHLLFSSFMVMAIFMRSSMSKFSEQFPSTVSIKRMEKMTRFHFYFHDIHSGKTPTAVRIIARAQNGGAGNFGTTFMMDNPLTEEQEPESKLVGRAQGMYAFASLHDPGLLMVLNLAFVEGMYNGSSISILGRNPVLENVREMPVVGGSGLFRFARGCALAKTITYNPKTNDAVVEYNVSVVHF</sequence>
<keyword evidence="6" id="KW-1185">Reference proteome</keyword>
<protein>
    <recommendedName>
        <fullName evidence="4">Dirigent protein</fullName>
    </recommendedName>
</protein>
<dbReference type="PANTHER" id="PTHR21495">
    <property type="entry name" value="NUCLEOPORIN-RELATED"/>
    <property type="match status" value="1"/>
</dbReference>
<comment type="subcellular location">
    <subcellularLocation>
        <location evidence="4">Secreted</location>
        <location evidence="4">Extracellular space</location>
        <location evidence="4">Apoplast</location>
    </subcellularLocation>
</comment>
<feature type="chain" id="PRO_5040535402" description="Dirigent protein" evidence="4">
    <location>
        <begin position="28"/>
        <end position="190"/>
    </location>
</feature>
<evidence type="ECO:0000313" key="6">
    <source>
        <dbReference type="Proteomes" id="UP001141552"/>
    </source>
</evidence>
<dbReference type="Gene3D" id="2.40.480.10">
    <property type="entry name" value="Allene oxide cyclase-like"/>
    <property type="match status" value="1"/>
</dbReference>
<proteinExistence type="inferred from homology"/>
<keyword evidence="4" id="KW-0052">Apoplast</keyword>
<dbReference type="EMBL" id="JAKUCV010006843">
    <property type="protein sequence ID" value="KAJ4825647.1"/>
    <property type="molecule type" value="Genomic_DNA"/>
</dbReference>
<dbReference type="InterPro" id="IPR044859">
    <property type="entry name" value="Allene_oxi_cyc_Dirigent"/>
</dbReference>
<keyword evidence="3 4" id="KW-0964">Secreted</keyword>
<keyword evidence="4" id="KW-0732">Signal</keyword>
<organism evidence="5 6">
    <name type="scientific">Turnera subulata</name>
    <dbReference type="NCBI Taxonomy" id="218843"/>
    <lineage>
        <taxon>Eukaryota</taxon>
        <taxon>Viridiplantae</taxon>
        <taxon>Streptophyta</taxon>
        <taxon>Embryophyta</taxon>
        <taxon>Tracheophyta</taxon>
        <taxon>Spermatophyta</taxon>
        <taxon>Magnoliopsida</taxon>
        <taxon>eudicotyledons</taxon>
        <taxon>Gunneridae</taxon>
        <taxon>Pentapetalae</taxon>
        <taxon>rosids</taxon>
        <taxon>fabids</taxon>
        <taxon>Malpighiales</taxon>
        <taxon>Passifloraceae</taxon>
        <taxon>Turnera</taxon>
    </lineage>
</organism>
<feature type="signal peptide" evidence="4">
    <location>
        <begin position="1"/>
        <end position="27"/>
    </location>
</feature>
<comment type="function">
    <text evidence="4">Dirigent proteins impart stereoselectivity on the phenoxy radical-coupling reaction, yielding optically active lignans from two molecules of coniferyl alcohol in the biosynthesis of lignans, flavonolignans, and alkaloids and thus plays a central role in plant secondary metabolism.</text>
</comment>
<evidence type="ECO:0000313" key="5">
    <source>
        <dbReference type="EMBL" id="KAJ4825647.1"/>
    </source>
</evidence>
<evidence type="ECO:0000256" key="2">
    <source>
        <dbReference type="ARBA" id="ARBA00011738"/>
    </source>
</evidence>